<dbReference type="Proteomes" id="UP001375539">
    <property type="component" value="Unassembled WGS sequence"/>
</dbReference>
<keyword evidence="2" id="KW-1185">Reference proteome</keyword>
<organism evidence="1 2">
    <name type="scientific">Streptomyces pratisoli</name>
    <dbReference type="NCBI Taxonomy" id="3139917"/>
    <lineage>
        <taxon>Bacteria</taxon>
        <taxon>Bacillati</taxon>
        <taxon>Actinomycetota</taxon>
        <taxon>Actinomycetes</taxon>
        <taxon>Kitasatosporales</taxon>
        <taxon>Streptomycetaceae</taxon>
        <taxon>Streptomyces</taxon>
    </lineage>
</organism>
<dbReference type="EMBL" id="JBBKAI010000002">
    <property type="protein sequence ID" value="MEJ8661706.1"/>
    <property type="molecule type" value="Genomic_DNA"/>
</dbReference>
<protein>
    <submittedName>
        <fullName evidence="1">Uncharacterized protein</fullName>
    </submittedName>
</protein>
<sequence>MRTARLTTLIAPLLLTATAAVAAVEGSVVGGAATTGTEVRASATDDTPWPRLSLRPAAVASDGDTPWPRLSSRAVAVASDGDTPWPAGRGQ</sequence>
<name>A0ACC6QTJ9_9ACTN</name>
<proteinExistence type="predicted"/>
<accession>A0ACC6QTJ9</accession>
<evidence type="ECO:0000313" key="1">
    <source>
        <dbReference type="EMBL" id="MEJ8661706.1"/>
    </source>
</evidence>
<reference evidence="1" key="1">
    <citation type="submission" date="2024-03" db="EMBL/GenBank/DDBJ databases">
        <title>Novel Streptomyces species of biotechnological and ecological value are a feature of Machair soil.</title>
        <authorList>
            <person name="Prole J.R."/>
            <person name="Goodfellow M."/>
            <person name="Allenby N."/>
            <person name="Ward A.C."/>
        </authorList>
    </citation>
    <scope>NUCLEOTIDE SEQUENCE</scope>
    <source>
        <strain evidence="1">MS1.AVA.4</strain>
    </source>
</reference>
<comment type="caution">
    <text evidence="1">The sequence shown here is derived from an EMBL/GenBank/DDBJ whole genome shotgun (WGS) entry which is preliminary data.</text>
</comment>
<evidence type="ECO:0000313" key="2">
    <source>
        <dbReference type="Proteomes" id="UP001375539"/>
    </source>
</evidence>
<gene>
    <name evidence="1" type="ORF">WKI58_35255</name>
</gene>